<evidence type="ECO:0000313" key="7">
    <source>
        <dbReference type="Proteomes" id="UP000504603"/>
    </source>
</evidence>
<dbReference type="KEGG" id="mcha:111020362"/>
<evidence type="ECO:0000256" key="1">
    <source>
        <dbReference type="ARBA" id="ARBA00004613"/>
    </source>
</evidence>
<comment type="subcellular location">
    <subcellularLocation>
        <location evidence="1 6">Secreted</location>
    </subcellularLocation>
</comment>
<evidence type="ECO:0000256" key="6">
    <source>
        <dbReference type="RuleBase" id="RU367044"/>
    </source>
</evidence>
<keyword evidence="3 6" id="KW-0713">Self-incompatibility</keyword>
<sequence length="153" mass="18356">MGAITLKNHLLVFLLISLLAVARSKPLSYWEIHIKNALKHGQRLFVHCKSKDNDLGARTLESGTEFKWDFKVNIWDTTLFWCYLRKDKQRDECRFDAFWVEKKTEWLRIKCKEHRCFWTAEDQGIYLLDGSRNVDEYLHPWKMIPYPLNKYGS</sequence>
<keyword evidence="7" id="KW-1185">Reference proteome</keyword>
<dbReference type="Pfam" id="PF05938">
    <property type="entry name" value="Self-incomp_S1"/>
    <property type="match status" value="1"/>
</dbReference>
<dbReference type="GO" id="GO:0005576">
    <property type="term" value="C:extracellular region"/>
    <property type="evidence" value="ECO:0007669"/>
    <property type="project" value="UniProtKB-SubCell"/>
</dbReference>
<dbReference type="AlphaFoldDB" id="A0A6J1DGU7"/>
<evidence type="ECO:0000256" key="3">
    <source>
        <dbReference type="ARBA" id="ARBA00022471"/>
    </source>
</evidence>
<dbReference type="PANTHER" id="PTHR31232">
    <property type="match status" value="1"/>
</dbReference>
<organism evidence="7 8">
    <name type="scientific">Momordica charantia</name>
    <name type="common">Bitter gourd</name>
    <name type="synonym">Balsam pear</name>
    <dbReference type="NCBI Taxonomy" id="3673"/>
    <lineage>
        <taxon>Eukaryota</taxon>
        <taxon>Viridiplantae</taxon>
        <taxon>Streptophyta</taxon>
        <taxon>Embryophyta</taxon>
        <taxon>Tracheophyta</taxon>
        <taxon>Spermatophyta</taxon>
        <taxon>Magnoliopsida</taxon>
        <taxon>eudicotyledons</taxon>
        <taxon>Gunneridae</taxon>
        <taxon>Pentapetalae</taxon>
        <taxon>rosids</taxon>
        <taxon>fabids</taxon>
        <taxon>Cucurbitales</taxon>
        <taxon>Cucurbitaceae</taxon>
        <taxon>Momordiceae</taxon>
        <taxon>Momordica</taxon>
    </lineage>
</organism>
<evidence type="ECO:0000313" key="8">
    <source>
        <dbReference type="RefSeq" id="XP_022152709.1"/>
    </source>
</evidence>
<dbReference type="OrthoDB" id="1727555at2759"/>
<reference evidence="8" key="1">
    <citation type="submission" date="2025-08" db="UniProtKB">
        <authorList>
            <consortium name="RefSeq"/>
        </authorList>
    </citation>
    <scope>IDENTIFICATION</scope>
    <source>
        <strain evidence="8">OHB3-1</strain>
    </source>
</reference>
<name>A0A6J1DGU7_MOMCH</name>
<dbReference type="GO" id="GO:0060320">
    <property type="term" value="P:rejection of self pollen"/>
    <property type="evidence" value="ECO:0007669"/>
    <property type="project" value="UniProtKB-KW"/>
</dbReference>
<evidence type="ECO:0000256" key="5">
    <source>
        <dbReference type="ARBA" id="ARBA00022729"/>
    </source>
</evidence>
<dbReference type="InterPro" id="IPR010264">
    <property type="entry name" value="Self-incomp_S1"/>
</dbReference>
<comment type="similarity">
    <text evidence="2 6">Belongs to the plant self-incompatibility (S1) protein family.</text>
</comment>
<dbReference type="RefSeq" id="XP_022152709.1">
    <property type="nucleotide sequence ID" value="XM_022297017.1"/>
</dbReference>
<feature type="signal peptide" evidence="6">
    <location>
        <begin position="1"/>
        <end position="24"/>
    </location>
</feature>
<keyword evidence="4 6" id="KW-0964">Secreted</keyword>
<protein>
    <recommendedName>
        <fullName evidence="6">S-protein homolog</fullName>
    </recommendedName>
</protein>
<proteinExistence type="inferred from homology"/>
<accession>A0A6J1DGU7</accession>
<dbReference type="PANTHER" id="PTHR31232:SF156">
    <property type="entry name" value="PLANT SELF-INCOMPATIBILITY PROTEIN S1 FAMILY-RELATED"/>
    <property type="match status" value="1"/>
</dbReference>
<dbReference type="GeneID" id="111020362"/>
<dbReference type="Proteomes" id="UP000504603">
    <property type="component" value="Unplaced"/>
</dbReference>
<feature type="chain" id="PRO_5027147526" description="S-protein homolog" evidence="6">
    <location>
        <begin position="25"/>
        <end position="153"/>
    </location>
</feature>
<gene>
    <name evidence="8" type="primary">LOC111020362</name>
</gene>
<keyword evidence="5 6" id="KW-0732">Signal</keyword>
<evidence type="ECO:0000256" key="4">
    <source>
        <dbReference type="ARBA" id="ARBA00022525"/>
    </source>
</evidence>
<evidence type="ECO:0000256" key="2">
    <source>
        <dbReference type="ARBA" id="ARBA00005581"/>
    </source>
</evidence>